<name>A0A0F9U1R1_9ZZZZ</name>
<evidence type="ECO:0000313" key="2">
    <source>
        <dbReference type="EMBL" id="KKN81242.1"/>
    </source>
</evidence>
<accession>A0A0F9U1R1</accession>
<dbReference type="EMBL" id="LAZR01000218">
    <property type="protein sequence ID" value="KKN81242.1"/>
    <property type="molecule type" value="Genomic_DNA"/>
</dbReference>
<protein>
    <recommendedName>
        <fullName evidence="1">GmrSD restriction endonucleases C-terminal domain-containing protein</fullName>
    </recommendedName>
</protein>
<gene>
    <name evidence="2" type="ORF">LCGC14_0321960</name>
</gene>
<feature type="domain" description="GmrSD restriction endonucleases C-terminal" evidence="1">
    <location>
        <begin position="126"/>
        <end position="189"/>
    </location>
</feature>
<dbReference type="AlphaFoldDB" id="A0A0F9U1R1"/>
<proteinExistence type="predicted"/>
<dbReference type="InterPro" id="IPR011089">
    <property type="entry name" value="GmrSD_C"/>
</dbReference>
<comment type="caution">
    <text evidence="2">The sequence shown here is derived from an EMBL/GenBank/DDBJ whole genome shotgun (WGS) entry which is preliminary data.</text>
</comment>
<dbReference type="Pfam" id="PF07510">
    <property type="entry name" value="GmrSD_C"/>
    <property type="match status" value="1"/>
</dbReference>
<reference evidence="2" key="1">
    <citation type="journal article" date="2015" name="Nature">
        <title>Complex archaea that bridge the gap between prokaryotes and eukaryotes.</title>
        <authorList>
            <person name="Spang A."/>
            <person name="Saw J.H."/>
            <person name="Jorgensen S.L."/>
            <person name="Zaremba-Niedzwiedzka K."/>
            <person name="Martijn J."/>
            <person name="Lind A.E."/>
            <person name="van Eijk R."/>
            <person name="Schleper C."/>
            <person name="Guy L."/>
            <person name="Ettema T.J."/>
        </authorList>
    </citation>
    <scope>NUCLEOTIDE SEQUENCE</scope>
</reference>
<organism evidence="2">
    <name type="scientific">marine sediment metagenome</name>
    <dbReference type="NCBI Taxonomy" id="412755"/>
    <lineage>
        <taxon>unclassified sequences</taxon>
        <taxon>metagenomes</taxon>
        <taxon>ecological metagenomes</taxon>
    </lineage>
</organism>
<sequence length="190" mass="21264">MKPSIRTVSFLLVSLLGLLSHTAIADVVKMSTSGLCHPPQSSWYERTQNYRAFESLDDCLGAGGKLPRGVTRKTTLIPSQQTLAMAKNYDRSAFGHGWEDSDGDCQDSRAEALIATSTTPVRFATNKRCRVVTGRWISPFTGEVIQNASNIDIDHVVPLAWSWERGAKEWPREKREKFANDLRNLWPVEA</sequence>
<evidence type="ECO:0000259" key="1">
    <source>
        <dbReference type="Pfam" id="PF07510"/>
    </source>
</evidence>